<dbReference type="Proteomes" id="UP000322080">
    <property type="component" value="Unassembled WGS sequence"/>
</dbReference>
<dbReference type="AlphaFoldDB" id="A0A5D0RAE8"/>
<proteinExistence type="predicted"/>
<dbReference type="Gene3D" id="3.30.70.2450">
    <property type="match status" value="1"/>
</dbReference>
<dbReference type="InterPro" id="IPR002938">
    <property type="entry name" value="FAD-bd"/>
</dbReference>
<comment type="cofactor">
    <cofactor evidence="1">
        <name>FAD</name>
        <dbReference type="ChEBI" id="CHEBI:57692"/>
    </cofactor>
</comment>
<feature type="region of interest" description="Disordered" evidence="4">
    <location>
        <begin position="413"/>
        <end position="441"/>
    </location>
</feature>
<protein>
    <submittedName>
        <fullName evidence="6">FAD-dependent oxidoreductase</fullName>
    </submittedName>
</protein>
<keyword evidence="7" id="KW-1185">Reference proteome</keyword>
<dbReference type="GO" id="GO:0016709">
    <property type="term" value="F:oxidoreductase activity, acting on paired donors, with incorporation or reduction of molecular oxygen, NAD(P)H as one donor, and incorporation of one atom of oxygen"/>
    <property type="evidence" value="ECO:0007669"/>
    <property type="project" value="UniProtKB-ARBA"/>
</dbReference>
<keyword evidence="3" id="KW-0274">FAD</keyword>
<dbReference type="Gene3D" id="3.40.30.120">
    <property type="match status" value="1"/>
</dbReference>
<accession>A0A5D0RAE8</accession>
<dbReference type="InterPro" id="IPR036188">
    <property type="entry name" value="FAD/NAD-bd_sf"/>
</dbReference>
<dbReference type="SUPFAM" id="SSF51905">
    <property type="entry name" value="FAD/NAD(P)-binding domain"/>
    <property type="match status" value="1"/>
</dbReference>
<dbReference type="GO" id="GO:0071949">
    <property type="term" value="F:FAD binding"/>
    <property type="evidence" value="ECO:0007669"/>
    <property type="project" value="InterPro"/>
</dbReference>
<evidence type="ECO:0000256" key="1">
    <source>
        <dbReference type="ARBA" id="ARBA00001974"/>
    </source>
</evidence>
<dbReference type="PANTHER" id="PTHR43004">
    <property type="entry name" value="TRK SYSTEM POTASSIUM UPTAKE PROTEIN"/>
    <property type="match status" value="1"/>
</dbReference>
<dbReference type="EMBL" id="VSIY01000015">
    <property type="protein sequence ID" value="TYB77855.1"/>
    <property type="molecule type" value="Genomic_DNA"/>
</dbReference>
<evidence type="ECO:0000313" key="7">
    <source>
        <dbReference type="Proteomes" id="UP000322080"/>
    </source>
</evidence>
<dbReference type="PANTHER" id="PTHR43004:SF19">
    <property type="entry name" value="BINDING MONOOXYGENASE, PUTATIVE (JCVI)-RELATED"/>
    <property type="match status" value="1"/>
</dbReference>
<evidence type="ECO:0000256" key="3">
    <source>
        <dbReference type="ARBA" id="ARBA00022827"/>
    </source>
</evidence>
<dbReference type="RefSeq" id="WP_148379893.1">
    <property type="nucleotide sequence ID" value="NZ_VSIY01000015.1"/>
</dbReference>
<keyword evidence="2" id="KW-0285">Flavoprotein</keyword>
<gene>
    <name evidence="6" type="ORF">FVF75_16570</name>
</gene>
<evidence type="ECO:0000313" key="6">
    <source>
        <dbReference type="EMBL" id="TYB77855.1"/>
    </source>
</evidence>
<comment type="caution">
    <text evidence="6">The sequence shown here is derived from an EMBL/GenBank/DDBJ whole genome shotgun (WGS) entry which is preliminary data.</text>
</comment>
<organism evidence="6 7">
    <name type="scientific">Maritimibacter fusiformis</name>
    <dbReference type="NCBI Taxonomy" id="2603819"/>
    <lineage>
        <taxon>Bacteria</taxon>
        <taxon>Pseudomonadati</taxon>
        <taxon>Pseudomonadota</taxon>
        <taxon>Alphaproteobacteria</taxon>
        <taxon>Rhodobacterales</taxon>
        <taxon>Roseobacteraceae</taxon>
        <taxon>Maritimibacter</taxon>
    </lineage>
</organism>
<dbReference type="InterPro" id="IPR050641">
    <property type="entry name" value="RIFMO-like"/>
</dbReference>
<evidence type="ECO:0000256" key="4">
    <source>
        <dbReference type="SAM" id="MobiDB-lite"/>
    </source>
</evidence>
<sequence>MTRIFDIPLYPYERHPDQDAIQIVRHPVVVVGAGPVGLVVAIDLAQQDVPVVVLDDNEKVSAGSRAVSYAKRPLEILDRLGCAGPVLDRGVAWSISKLFVGDQLIHEFDLLPEDGHAHPAFVNLQQYALEEALVARLRALQAEGRKIDLRGGNKVSAIASHEDHVTLEIDTPEASYNIEADWLVACDGAGSPIRRMMGIEFAGVDFEDHFLVVDVKAKTGFPAERRFWFDPPFNPGQSALLHKQPDDLWRIEFQIGHDIDREAELAPEAIDRRLRAMLGKEMTYELESASVYTFQSRRMEQFHKNRVVFAGDAAHQVPPFGARGANAGLQDADNLGWKLALVAKGQAPAALLDSYDVERIMGAEENMRHSTRATEFVTPKSEASRLFRDAVLDLAERHEFARPLVNSGRLSQPAIYDGSPINTPDALESAPARSRPGAPCPDAPIGDGFLLSRLGGGFVLLAIDTEAPETFEDGGIVATRLAVSARDDPSGALAARYLGDEPSAVYLIRPDQHVAARFADFDEDQIRFALRRATGKE</sequence>
<name>A0A5D0RAE8_9RHOB</name>
<dbReference type="PRINTS" id="PR00420">
    <property type="entry name" value="RNGMNOXGNASE"/>
</dbReference>
<dbReference type="Pfam" id="PF01494">
    <property type="entry name" value="FAD_binding_3"/>
    <property type="match status" value="1"/>
</dbReference>
<dbReference type="Gene3D" id="3.50.50.60">
    <property type="entry name" value="FAD/NAD(P)-binding domain"/>
    <property type="match status" value="1"/>
</dbReference>
<reference evidence="6 7" key="1">
    <citation type="submission" date="2019-08" db="EMBL/GenBank/DDBJ databases">
        <title>Identification of a novel species of the genus Boseongicola.</title>
        <authorList>
            <person name="Zhang X.-Q."/>
        </authorList>
    </citation>
    <scope>NUCLEOTIDE SEQUENCE [LARGE SCALE GENOMIC DNA]</scope>
    <source>
        <strain evidence="6 7">HY14</strain>
    </source>
</reference>
<feature type="domain" description="FAD-binding" evidence="5">
    <location>
        <begin position="27"/>
        <end position="368"/>
    </location>
</feature>
<evidence type="ECO:0000256" key="2">
    <source>
        <dbReference type="ARBA" id="ARBA00022630"/>
    </source>
</evidence>
<evidence type="ECO:0000259" key="5">
    <source>
        <dbReference type="Pfam" id="PF01494"/>
    </source>
</evidence>
<dbReference type="NCBIfam" id="NF006002">
    <property type="entry name" value="PRK08132.1"/>
    <property type="match status" value="1"/>
</dbReference>